<dbReference type="Gene3D" id="3.50.50.60">
    <property type="entry name" value="FAD/NAD(P)-binding domain"/>
    <property type="match status" value="2"/>
</dbReference>
<reference evidence="3" key="1">
    <citation type="journal article" date="2019" name="Int. J. Syst. Evol. Microbiol.">
        <title>The Global Catalogue of Microorganisms (GCM) 10K type strain sequencing project: providing services to taxonomists for standard genome sequencing and annotation.</title>
        <authorList>
            <consortium name="The Broad Institute Genomics Platform"/>
            <consortium name="The Broad Institute Genome Sequencing Center for Infectious Disease"/>
            <person name="Wu L."/>
            <person name="Ma J."/>
        </authorList>
    </citation>
    <scope>NUCLEOTIDE SEQUENCE [LARGE SCALE GENOMIC DNA]</scope>
    <source>
        <strain evidence="3">JCM 17555</strain>
    </source>
</reference>
<keyword evidence="1" id="KW-1133">Transmembrane helix</keyword>
<proteinExistence type="predicted"/>
<protein>
    <submittedName>
        <fullName evidence="2">NAD(P)/FAD-dependent oxidoreductase</fullName>
    </submittedName>
</protein>
<comment type="caution">
    <text evidence="2">The sequence shown here is derived from an EMBL/GenBank/DDBJ whole genome shotgun (WGS) entry which is preliminary data.</text>
</comment>
<dbReference type="InterPro" id="IPR051209">
    <property type="entry name" value="FAD-bind_Monooxygenase_sf"/>
</dbReference>
<feature type="transmembrane region" description="Helical" evidence="1">
    <location>
        <begin position="12"/>
        <end position="28"/>
    </location>
</feature>
<dbReference type="PANTHER" id="PTHR42877">
    <property type="entry name" value="L-ORNITHINE N(5)-MONOOXYGENASE-RELATED"/>
    <property type="match status" value="1"/>
</dbReference>
<keyword evidence="1" id="KW-0812">Transmembrane</keyword>
<sequence length="491" mass="54231">MGSTGRQAVYDAIIVGAGFGGIGMAITLRRKGIRRVLILERGAQIGGCWAVNTYPGAACDVPSHLYSYSFAPMADWSRKFAPQPEILAYIQDCAKQFGVEGQVRLRQSVTSARFDSQRARWTITTAAGEALEAKVFIPSTGQLSEPMWPRLEGEPFEGLTMHSAHWDHQHDLQGRRVAVIGTGASAIQFVPRIAGMVADLHVIQRSAPYVIDKRDGDYSPLQRKLFATVPGLLKAHRLALFLQHEARFVAFARPGSFMKLFERQARQKRLNELKAKPLAVSMTPDYPMGCKRILISNDYYEAFNRPNVHLHHGVSVRTCAEGLEVEDASGSRLLDVDTLIFGTGFAATDFLSTIDISGADGISLKSAWAESASAYLGISVSGFPNMFIVYGPNTNLGHNSIISMLEAQFGYIAQAVELVVDGRVDQLDLKADVQSSFDRDLQNKLQKTVWGAGCDSWYKTASGRISTNWYGLVSSYRRLARHFDLQNYHQS</sequence>
<evidence type="ECO:0000313" key="3">
    <source>
        <dbReference type="Proteomes" id="UP001501337"/>
    </source>
</evidence>
<dbReference type="PANTHER" id="PTHR42877:SF4">
    <property type="entry name" value="FAD_NAD(P)-BINDING DOMAIN-CONTAINING PROTEIN-RELATED"/>
    <property type="match status" value="1"/>
</dbReference>
<dbReference type="InterPro" id="IPR036188">
    <property type="entry name" value="FAD/NAD-bd_sf"/>
</dbReference>
<keyword evidence="1" id="KW-0472">Membrane</keyword>
<dbReference type="Pfam" id="PF13738">
    <property type="entry name" value="Pyr_redox_3"/>
    <property type="match status" value="1"/>
</dbReference>
<evidence type="ECO:0000256" key="1">
    <source>
        <dbReference type="SAM" id="Phobius"/>
    </source>
</evidence>
<gene>
    <name evidence="2" type="ORF">GCM10022278_37100</name>
</gene>
<dbReference type="RefSeq" id="WP_344809216.1">
    <property type="nucleotide sequence ID" value="NZ_BAABBO010000019.1"/>
</dbReference>
<name>A0ABP7Q5F6_9GAMM</name>
<dbReference type="Proteomes" id="UP001501337">
    <property type="component" value="Unassembled WGS sequence"/>
</dbReference>
<keyword evidence="3" id="KW-1185">Reference proteome</keyword>
<organism evidence="2 3">
    <name type="scientific">Allohahella marinimesophila</name>
    <dbReference type="NCBI Taxonomy" id="1054972"/>
    <lineage>
        <taxon>Bacteria</taxon>
        <taxon>Pseudomonadati</taxon>
        <taxon>Pseudomonadota</taxon>
        <taxon>Gammaproteobacteria</taxon>
        <taxon>Oceanospirillales</taxon>
        <taxon>Hahellaceae</taxon>
        <taxon>Allohahella</taxon>
    </lineage>
</organism>
<accession>A0ABP7Q5F6</accession>
<dbReference type="PRINTS" id="PR00411">
    <property type="entry name" value="PNDRDTASEI"/>
</dbReference>
<dbReference type="SUPFAM" id="SSF51905">
    <property type="entry name" value="FAD/NAD(P)-binding domain"/>
    <property type="match status" value="1"/>
</dbReference>
<dbReference type="EMBL" id="BAABBO010000019">
    <property type="protein sequence ID" value="GAA3976804.1"/>
    <property type="molecule type" value="Genomic_DNA"/>
</dbReference>
<evidence type="ECO:0000313" key="2">
    <source>
        <dbReference type="EMBL" id="GAA3976804.1"/>
    </source>
</evidence>